<sequence>MAQLRLVTLDLQALQTLNDLLDAFALAFEYAEGYSGKNPDSCIDILSGLRFPEQGMTRAHLAEDESILLRAIHMGEASNTIRQWLCTIVAAVNSRAGEMEQAPLIYLLLTE</sequence>
<accession>A0A433SCG0</accession>
<feature type="domain" description="Barstar (barnase inhibitor)" evidence="2">
    <location>
        <begin position="5"/>
        <end position="55"/>
    </location>
</feature>
<name>A0A433SCG0_9BURK</name>
<evidence type="ECO:0000313" key="4">
    <source>
        <dbReference type="Proteomes" id="UP000286947"/>
    </source>
</evidence>
<organism evidence="3 4">
    <name type="scientific">Saezia sanguinis</name>
    <dbReference type="NCBI Taxonomy" id="1965230"/>
    <lineage>
        <taxon>Bacteria</taxon>
        <taxon>Pseudomonadati</taxon>
        <taxon>Pseudomonadota</taxon>
        <taxon>Betaproteobacteria</taxon>
        <taxon>Burkholderiales</taxon>
        <taxon>Saeziaceae</taxon>
        <taxon>Saezia</taxon>
    </lineage>
</organism>
<dbReference type="AlphaFoldDB" id="A0A433SCG0"/>
<dbReference type="InterPro" id="IPR035905">
    <property type="entry name" value="Barstar-like_sf"/>
</dbReference>
<dbReference type="SUPFAM" id="SSF52038">
    <property type="entry name" value="Barstar-related"/>
    <property type="match status" value="1"/>
</dbReference>
<dbReference type="RefSeq" id="WP_126980323.1">
    <property type="nucleotide sequence ID" value="NZ_PQSP01000005.1"/>
</dbReference>
<dbReference type="EMBL" id="PQSP01000005">
    <property type="protein sequence ID" value="RUS66425.1"/>
    <property type="molecule type" value="Genomic_DNA"/>
</dbReference>
<comment type="caution">
    <text evidence="3">The sequence shown here is derived from an EMBL/GenBank/DDBJ whole genome shotgun (WGS) entry which is preliminary data.</text>
</comment>
<gene>
    <name evidence="3" type="ORF">CUZ56_02151</name>
</gene>
<evidence type="ECO:0000313" key="3">
    <source>
        <dbReference type="EMBL" id="RUS66425.1"/>
    </source>
</evidence>
<reference evidence="3 4" key="1">
    <citation type="submission" date="2018-01" db="EMBL/GenBank/DDBJ databases">
        <title>Saezia sanguinis gen. nov., sp. nov., in the order Burkholderiales isolated from human blood.</title>
        <authorList>
            <person name="Medina-Pascual M.J."/>
            <person name="Valdezate S."/>
            <person name="Monzon S."/>
            <person name="Cuesta I."/>
            <person name="Carrasco G."/>
            <person name="Villalon P."/>
            <person name="Saez-Nieto J.A."/>
        </authorList>
    </citation>
    <scope>NUCLEOTIDE SEQUENCE [LARGE SCALE GENOMIC DNA]</scope>
    <source>
        <strain evidence="3 4">CNM695-12</strain>
    </source>
</reference>
<proteinExistence type="inferred from homology"/>
<dbReference type="Pfam" id="PF01337">
    <property type="entry name" value="Barstar"/>
    <property type="match status" value="1"/>
</dbReference>
<evidence type="ECO:0000259" key="2">
    <source>
        <dbReference type="Pfam" id="PF01337"/>
    </source>
</evidence>
<evidence type="ECO:0000256" key="1">
    <source>
        <dbReference type="ARBA" id="ARBA00006845"/>
    </source>
</evidence>
<protein>
    <recommendedName>
        <fullName evidence="2">Barstar (barnase inhibitor) domain-containing protein</fullName>
    </recommendedName>
</protein>
<dbReference type="InterPro" id="IPR000468">
    <property type="entry name" value="Barstar"/>
</dbReference>
<keyword evidence="4" id="KW-1185">Reference proteome</keyword>
<comment type="similarity">
    <text evidence="1">Belongs to the barstar family.</text>
</comment>
<dbReference type="Proteomes" id="UP000286947">
    <property type="component" value="Unassembled WGS sequence"/>
</dbReference>